<dbReference type="InterPro" id="IPR036188">
    <property type="entry name" value="FAD/NAD-bd_sf"/>
</dbReference>
<dbReference type="InterPro" id="IPR028202">
    <property type="entry name" value="Reductase_C"/>
</dbReference>
<dbReference type="Gene3D" id="3.50.50.60">
    <property type="entry name" value="FAD/NAD(P)-binding domain"/>
    <property type="match status" value="2"/>
</dbReference>
<dbReference type="SUPFAM" id="SSF51905">
    <property type="entry name" value="FAD/NAD(P)-binding domain"/>
    <property type="match status" value="1"/>
</dbReference>
<dbReference type="Pfam" id="PF14759">
    <property type="entry name" value="Reductase_C"/>
    <property type="match status" value="1"/>
</dbReference>
<evidence type="ECO:0000256" key="3">
    <source>
        <dbReference type="ARBA" id="ARBA00022827"/>
    </source>
</evidence>
<dbReference type="InterPro" id="IPR023753">
    <property type="entry name" value="FAD/NAD-binding_dom"/>
</dbReference>
<dbReference type="Pfam" id="PF07992">
    <property type="entry name" value="Pyr_redox_2"/>
    <property type="match status" value="1"/>
</dbReference>
<dbReference type="PRINTS" id="PR00411">
    <property type="entry name" value="PNDRDTASEI"/>
</dbReference>
<protein>
    <submittedName>
        <fullName evidence="7">NAD(P)/FAD-dependent oxidoreductase</fullName>
    </submittedName>
</protein>
<evidence type="ECO:0000259" key="6">
    <source>
        <dbReference type="Pfam" id="PF14759"/>
    </source>
</evidence>
<dbReference type="InterPro" id="IPR016156">
    <property type="entry name" value="FAD/NAD-linked_Rdtase_dimer_sf"/>
</dbReference>
<dbReference type="EMBL" id="JBHUOF010000003">
    <property type="protein sequence ID" value="MFD2798383.1"/>
    <property type="molecule type" value="Genomic_DNA"/>
</dbReference>
<keyword evidence="2" id="KW-0285">Flavoprotein</keyword>
<keyword evidence="8" id="KW-1185">Reference proteome</keyword>
<dbReference type="Gene3D" id="3.30.390.30">
    <property type="match status" value="1"/>
</dbReference>
<comment type="cofactor">
    <cofactor evidence="1">
        <name>FAD</name>
        <dbReference type="ChEBI" id="CHEBI:57692"/>
    </cofactor>
</comment>
<evidence type="ECO:0000313" key="8">
    <source>
        <dbReference type="Proteomes" id="UP001597478"/>
    </source>
</evidence>
<name>A0ABW5W706_9PSEU</name>
<keyword evidence="3" id="KW-0274">FAD</keyword>
<feature type="domain" description="FAD/NAD(P)-binding" evidence="5">
    <location>
        <begin position="22"/>
        <end position="316"/>
    </location>
</feature>
<evidence type="ECO:0000313" key="7">
    <source>
        <dbReference type="EMBL" id="MFD2798383.1"/>
    </source>
</evidence>
<organism evidence="7 8">
    <name type="scientific">Prauserella oleivorans</name>
    <dbReference type="NCBI Taxonomy" id="1478153"/>
    <lineage>
        <taxon>Bacteria</taxon>
        <taxon>Bacillati</taxon>
        <taxon>Actinomycetota</taxon>
        <taxon>Actinomycetes</taxon>
        <taxon>Pseudonocardiales</taxon>
        <taxon>Pseudonocardiaceae</taxon>
        <taxon>Prauserella</taxon>
    </lineage>
</organism>
<feature type="domain" description="Reductase C-terminal" evidence="6">
    <location>
        <begin position="335"/>
        <end position="405"/>
    </location>
</feature>
<dbReference type="SUPFAM" id="SSF55424">
    <property type="entry name" value="FAD/NAD-linked reductases, dimerisation (C-terminal) domain"/>
    <property type="match status" value="1"/>
</dbReference>
<evidence type="ECO:0000256" key="1">
    <source>
        <dbReference type="ARBA" id="ARBA00001974"/>
    </source>
</evidence>
<sequence length="413" mass="42986">MSHPEPNPSASWDSGAVDEVRRVVVVGGGPAAHRCATELRRIGFDGAVTMVSAEPIPPYDRTLLSKGNLVGEHADVAALASPGVYEEVGVELRLGAEALALDPRARTVTLAGGSSIGYDRVVLAVGGGPVLPRALAAPGVLTMRTAADVAPVRDALERSRHVVVIGGGFVGGEIAAAATAFGCGVTLVEASEVPLGPVLGPEVGSLVANLHASRGVALRCGVQAEGVVEAAGGYEVELSDGSTLTCDSVVVGVGMRPAVDWLRSSGIELDRAIVTDSACRTSLPGVFAAGDCAQWWSPRYQTHCHIEHWDTAGKHGAAAARSVLGQDVTFDPVPFFWSDHYDVKYQWAGYAPVWDTVEIGGTGPTDFVARYANEGRTVGVFGAGRPKEFGRLRKQLLEGAHVPANDDKEVVTS</sequence>
<gene>
    <name evidence="7" type="ORF">ACFS2C_03130</name>
</gene>
<evidence type="ECO:0000256" key="4">
    <source>
        <dbReference type="ARBA" id="ARBA00023002"/>
    </source>
</evidence>
<comment type="caution">
    <text evidence="7">The sequence shown here is derived from an EMBL/GenBank/DDBJ whole genome shotgun (WGS) entry which is preliminary data.</text>
</comment>
<keyword evidence="4" id="KW-0560">Oxidoreductase</keyword>
<dbReference type="PANTHER" id="PTHR43557:SF2">
    <property type="entry name" value="RIESKE DOMAIN-CONTAINING PROTEIN-RELATED"/>
    <property type="match status" value="1"/>
</dbReference>
<dbReference type="PRINTS" id="PR00368">
    <property type="entry name" value="FADPNR"/>
</dbReference>
<proteinExistence type="predicted"/>
<evidence type="ECO:0000259" key="5">
    <source>
        <dbReference type="Pfam" id="PF07992"/>
    </source>
</evidence>
<reference evidence="8" key="1">
    <citation type="journal article" date="2019" name="Int. J. Syst. Evol. Microbiol.">
        <title>The Global Catalogue of Microorganisms (GCM) 10K type strain sequencing project: providing services to taxonomists for standard genome sequencing and annotation.</title>
        <authorList>
            <consortium name="The Broad Institute Genomics Platform"/>
            <consortium name="The Broad Institute Genome Sequencing Center for Infectious Disease"/>
            <person name="Wu L."/>
            <person name="Ma J."/>
        </authorList>
    </citation>
    <scope>NUCLEOTIDE SEQUENCE [LARGE SCALE GENOMIC DNA]</scope>
    <source>
        <strain evidence="8">IBRC-M 10906</strain>
    </source>
</reference>
<dbReference type="Proteomes" id="UP001597478">
    <property type="component" value="Unassembled WGS sequence"/>
</dbReference>
<dbReference type="PANTHER" id="PTHR43557">
    <property type="entry name" value="APOPTOSIS-INDUCING FACTOR 1"/>
    <property type="match status" value="1"/>
</dbReference>
<dbReference type="InterPro" id="IPR050446">
    <property type="entry name" value="FAD-oxidoreductase/Apoptosis"/>
</dbReference>
<dbReference type="RefSeq" id="WP_377383993.1">
    <property type="nucleotide sequence ID" value="NZ_JBHSAN010000001.1"/>
</dbReference>
<evidence type="ECO:0000256" key="2">
    <source>
        <dbReference type="ARBA" id="ARBA00022630"/>
    </source>
</evidence>
<accession>A0ABW5W706</accession>